<accession>A0A7J0DM25</accession>
<feature type="region of interest" description="Disordered" evidence="1">
    <location>
        <begin position="60"/>
        <end position="85"/>
    </location>
</feature>
<evidence type="ECO:0000313" key="2">
    <source>
        <dbReference type="EMBL" id="GFS38129.1"/>
    </source>
</evidence>
<gene>
    <name evidence="2" type="ORF">Acr_00g0055890</name>
</gene>
<reference evidence="3" key="1">
    <citation type="submission" date="2019-07" db="EMBL/GenBank/DDBJ databases">
        <title>De Novo Assembly of kiwifruit Actinidia rufa.</title>
        <authorList>
            <person name="Sugita-Konishi S."/>
            <person name="Sato K."/>
            <person name="Mori E."/>
            <person name="Abe Y."/>
            <person name="Kisaki G."/>
            <person name="Hamano K."/>
            <person name="Suezawa K."/>
            <person name="Otani M."/>
            <person name="Fukuda T."/>
            <person name="Manabe T."/>
            <person name="Gomi K."/>
            <person name="Tabuchi M."/>
            <person name="Akimitsu K."/>
            <person name="Kataoka I."/>
        </authorList>
    </citation>
    <scope>NUCLEOTIDE SEQUENCE [LARGE SCALE GENOMIC DNA]</scope>
    <source>
        <strain evidence="3">cv. Fuchu</strain>
    </source>
</reference>
<protein>
    <submittedName>
        <fullName evidence="2">Uncharacterized protein</fullName>
    </submittedName>
</protein>
<dbReference type="EMBL" id="BJWL01000301">
    <property type="protein sequence ID" value="GFS38129.1"/>
    <property type="molecule type" value="Genomic_DNA"/>
</dbReference>
<organism evidence="2 3">
    <name type="scientific">Actinidia rufa</name>
    <dbReference type="NCBI Taxonomy" id="165716"/>
    <lineage>
        <taxon>Eukaryota</taxon>
        <taxon>Viridiplantae</taxon>
        <taxon>Streptophyta</taxon>
        <taxon>Embryophyta</taxon>
        <taxon>Tracheophyta</taxon>
        <taxon>Spermatophyta</taxon>
        <taxon>Magnoliopsida</taxon>
        <taxon>eudicotyledons</taxon>
        <taxon>Gunneridae</taxon>
        <taxon>Pentapetalae</taxon>
        <taxon>asterids</taxon>
        <taxon>Ericales</taxon>
        <taxon>Actinidiaceae</taxon>
        <taxon>Actinidia</taxon>
    </lineage>
</organism>
<evidence type="ECO:0000313" key="3">
    <source>
        <dbReference type="Proteomes" id="UP000585474"/>
    </source>
</evidence>
<keyword evidence="3" id="KW-1185">Reference proteome</keyword>
<dbReference type="AlphaFoldDB" id="A0A7J0DM25"/>
<dbReference type="Proteomes" id="UP000585474">
    <property type="component" value="Unassembled WGS sequence"/>
</dbReference>
<comment type="caution">
    <text evidence="2">The sequence shown here is derived from an EMBL/GenBank/DDBJ whole genome shotgun (WGS) entry which is preliminary data.</text>
</comment>
<sequence length="98" mass="11136">MFVHLRRLPKPLPRSSTEVTSNSDYWLLTPKFLPQQFRAVCGNDNSQLFMHLRSRLLPRPSASSPLDNRAHPMANTSQAPDLEGLHHEMYGIAEKLGL</sequence>
<evidence type="ECO:0000256" key="1">
    <source>
        <dbReference type="SAM" id="MobiDB-lite"/>
    </source>
</evidence>
<name>A0A7J0DM25_9ERIC</name>
<proteinExistence type="predicted"/>